<dbReference type="Pfam" id="PF00583">
    <property type="entry name" value="Acetyltransf_1"/>
    <property type="match status" value="2"/>
</dbReference>
<dbReference type="PANTHER" id="PTHR43877:SF6">
    <property type="entry name" value="GCN5-RELATED N-ACETYLTRANSFERASE"/>
    <property type="match status" value="1"/>
</dbReference>
<dbReference type="SUPFAM" id="SSF55729">
    <property type="entry name" value="Acyl-CoA N-acyltransferases (Nat)"/>
    <property type="match status" value="2"/>
</dbReference>
<dbReference type="KEGG" id="dwu:DVJ83_03050"/>
<evidence type="ECO:0000259" key="3">
    <source>
        <dbReference type="PROSITE" id="PS51186"/>
    </source>
</evidence>
<dbReference type="InterPro" id="IPR000182">
    <property type="entry name" value="GNAT_dom"/>
</dbReference>
<protein>
    <submittedName>
        <fullName evidence="4">GNAT family N-acetyltransferase</fullName>
    </submittedName>
</protein>
<dbReference type="InterPro" id="IPR016181">
    <property type="entry name" value="Acyl_CoA_acyltransferase"/>
</dbReference>
<name>A0A345IF34_9DEIO</name>
<evidence type="ECO:0000256" key="2">
    <source>
        <dbReference type="ARBA" id="ARBA00023315"/>
    </source>
</evidence>
<dbReference type="CDD" id="cd04301">
    <property type="entry name" value="NAT_SF"/>
    <property type="match status" value="2"/>
</dbReference>
<feature type="domain" description="N-acetyltransferase" evidence="3">
    <location>
        <begin position="187"/>
        <end position="330"/>
    </location>
</feature>
<dbReference type="PANTHER" id="PTHR43877">
    <property type="entry name" value="AMINOALKYLPHOSPHONATE N-ACETYLTRANSFERASE-RELATED-RELATED"/>
    <property type="match status" value="1"/>
</dbReference>
<evidence type="ECO:0000313" key="4">
    <source>
        <dbReference type="EMBL" id="AXG98306.1"/>
    </source>
</evidence>
<dbReference type="AlphaFoldDB" id="A0A345IF34"/>
<dbReference type="Gene3D" id="3.40.630.30">
    <property type="match status" value="1"/>
</dbReference>
<reference evidence="4 5" key="1">
    <citation type="submission" date="2018-07" db="EMBL/GenBank/DDBJ databases">
        <title>Complete Genome and Methylome Analysis of Deinococcus wulumuqiensis NEB 479.</title>
        <authorList>
            <person name="Fomenkov A."/>
            <person name="Luyten Y."/>
            <person name="Vincze T."/>
            <person name="Anton B.P."/>
            <person name="Clark T."/>
            <person name="Roberts R.J."/>
            <person name="Morgan R.D."/>
        </authorList>
    </citation>
    <scope>NUCLEOTIDE SEQUENCE [LARGE SCALE GENOMIC DNA]</scope>
    <source>
        <strain evidence="4 5">NEB 479</strain>
    </source>
</reference>
<dbReference type="RefSeq" id="WP_114671345.1">
    <property type="nucleotide sequence ID" value="NZ_CALTYN010000189.1"/>
</dbReference>
<dbReference type="InterPro" id="IPR050832">
    <property type="entry name" value="Bact_Acetyltransf"/>
</dbReference>
<evidence type="ECO:0000256" key="1">
    <source>
        <dbReference type="ARBA" id="ARBA00022679"/>
    </source>
</evidence>
<dbReference type="Proteomes" id="UP000253744">
    <property type="component" value="Chromosome"/>
</dbReference>
<feature type="domain" description="N-acetyltransferase" evidence="3">
    <location>
        <begin position="8"/>
        <end position="152"/>
    </location>
</feature>
<keyword evidence="1 4" id="KW-0808">Transferase</keyword>
<keyword evidence="2" id="KW-0012">Acyltransferase</keyword>
<evidence type="ECO:0000313" key="5">
    <source>
        <dbReference type="Proteomes" id="UP000253744"/>
    </source>
</evidence>
<sequence length="330" mass="36971">MTPFALRDPVYPADAAAIAQVRSAADPSWPVTAEGVRHEFESRDPDFFQTQVVAEQGGRVVGVGGIGHDSFSHEDWRYWGGLHVHPDARGQGVGTALYDELVRRVRGRRAREIRTMLSDLPHDAAGVEFLRKRGFAAKWERYESSLHTRDADLHAFDALMESVEAGGVRLKSLPELAGDPRRNRWLYELDWLLFQDVPMGLTLTRRSFEQWVKDELDDPSLRPELSFVAVDPTRNDPLTGPYVGYSTIGWNAAGNYAYIGMTGVRREDRGRGIAKALKVAAMRALHAAGGGEIKTFNDSPNRAMLGMNEQLGFRRTATRTRYELTLKEES</sequence>
<proteinExistence type="predicted"/>
<accession>A0A345IF34</accession>
<gene>
    <name evidence="4" type="ORF">DVJ83_03050</name>
</gene>
<dbReference type="EMBL" id="CP031158">
    <property type="protein sequence ID" value="AXG98306.1"/>
    <property type="molecule type" value="Genomic_DNA"/>
</dbReference>
<dbReference type="STRING" id="1288484.GCA_000348665_02009"/>
<dbReference type="GO" id="GO:0016747">
    <property type="term" value="F:acyltransferase activity, transferring groups other than amino-acyl groups"/>
    <property type="evidence" value="ECO:0007669"/>
    <property type="project" value="InterPro"/>
</dbReference>
<dbReference type="PROSITE" id="PS51186">
    <property type="entry name" value="GNAT"/>
    <property type="match status" value="2"/>
</dbReference>
<organism evidence="4 5">
    <name type="scientific">Deinococcus wulumuqiensis</name>
    <dbReference type="NCBI Taxonomy" id="980427"/>
    <lineage>
        <taxon>Bacteria</taxon>
        <taxon>Thermotogati</taxon>
        <taxon>Deinococcota</taxon>
        <taxon>Deinococci</taxon>
        <taxon>Deinococcales</taxon>
        <taxon>Deinococcaceae</taxon>
        <taxon>Deinococcus</taxon>
    </lineage>
</organism>